<evidence type="ECO:0000313" key="2">
    <source>
        <dbReference type="EMBL" id="NNU16211.1"/>
    </source>
</evidence>
<accession>A0A7Y3RMC1</accession>
<keyword evidence="1" id="KW-1133">Transmembrane helix</keyword>
<feature type="transmembrane region" description="Helical" evidence="1">
    <location>
        <begin position="27"/>
        <end position="48"/>
    </location>
</feature>
<keyword evidence="3" id="KW-1185">Reference proteome</keyword>
<name>A0A7Y3RMC1_9PROT</name>
<dbReference type="EMBL" id="JABFCX010000002">
    <property type="protein sequence ID" value="NNU16211.1"/>
    <property type="molecule type" value="Genomic_DNA"/>
</dbReference>
<dbReference type="AlphaFoldDB" id="A0A7Y3RMC1"/>
<evidence type="ECO:0000313" key="3">
    <source>
        <dbReference type="Proteomes" id="UP000536835"/>
    </source>
</evidence>
<reference evidence="2 3" key="1">
    <citation type="submission" date="2020-05" db="EMBL/GenBank/DDBJ databases">
        <title>Parvularcula mediterraneae sp. nov., isolated from polypropylene straw from shallow seawater of the seashore of Laganas in Zakynthos island, Greece.</title>
        <authorList>
            <person name="Szabo I."/>
            <person name="Al-Omari J."/>
            <person name="Rado J."/>
            <person name="Szerdahelyi G.S."/>
        </authorList>
    </citation>
    <scope>NUCLEOTIDE SEQUENCE [LARGE SCALE GENOMIC DNA]</scope>
    <source>
        <strain evidence="2 3">ZS-1/3</strain>
    </source>
</reference>
<keyword evidence="1" id="KW-0472">Membrane</keyword>
<keyword evidence="1" id="KW-0812">Transmembrane</keyword>
<protein>
    <submittedName>
        <fullName evidence="2">Uncharacterized protein</fullName>
    </submittedName>
</protein>
<dbReference type="Proteomes" id="UP000536835">
    <property type="component" value="Unassembled WGS sequence"/>
</dbReference>
<dbReference type="RefSeq" id="WP_173198259.1">
    <property type="nucleotide sequence ID" value="NZ_JABFCX010000002.1"/>
</dbReference>
<sequence>MSSVRAAKIKLVIAVILDVADFVIGRVIGFGTLFDAVLTAAGVAMFGWKGFVQAFEMVDVTDQIDGFIPTLTLLALAELREAKAREKKAGGEA</sequence>
<gene>
    <name evidence="2" type="ORF">HK107_07745</name>
</gene>
<organism evidence="2 3">
    <name type="scientific">Parvularcula mediterranea</name>
    <dbReference type="NCBI Taxonomy" id="2732508"/>
    <lineage>
        <taxon>Bacteria</taxon>
        <taxon>Pseudomonadati</taxon>
        <taxon>Pseudomonadota</taxon>
        <taxon>Alphaproteobacteria</taxon>
        <taxon>Parvularculales</taxon>
        <taxon>Parvularculaceae</taxon>
        <taxon>Parvularcula</taxon>
    </lineage>
</organism>
<evidence type="ECO:0000256" key="1">
    <source>
        <dbReference type="SAM" id="Phobius"/>
    </source>
</evidence>
<proteinExistence type="predicted"/>
<comment type="caution">
    <text evidence="2">The sequence shown here is derived from an EMBL/GenBank/DDBJ whole genome shotgun (WGS) entry which is preliminary data.</text>
</comment>